<dbReference type="GO" id="GO:0004852">
    <property type="term" value="F:uroporphyrinogen-III synthase activity"/>
    <property type="evidence" value="ECO:0007669"/>
    <property type="project" value="InterPro"/>
</dbReference>
<dbReference type="InterPro" id="IPR006366">
    <property type="entry name" value="CobA/CysG_C"/>
</dbReference>
<evidence type="ECO:0000313" key="12">
    <source>
        <dbReference type="Proteomes" id="UP001145072"/>
    </source>
</evidence>
<evidence type="ECO:0000256" key="3">
    <source>
        <dbReference type="ARBA" id="ARBA00018323"/>
    </source>
</evidence>
<keyword evidence="7" id="KW-0627">Porphyrin biosynthesis</keyword>
<dbReference type="Proteomes" id="UP001145072">
    <property type="component" value="Unassembled WGS sequence"/>
</dbReference>
<name>A0A9X4AIK7_9BACI</name>
<feature type="domain" description="Tetrapyrrole methylase" evidence="10">
    <location>
        <begin position="5"/>
        <end position="216"/>
    </location>
</feature>
<dbReference type="FunFam" id="3.40.1010.10:FF:000001">
    <property type="entry name" value="Siroheme synthase"/>
    <property type="match status" value="1"/>
</dbReference>
<dbReference type="PANTHER" id="PTHR45790:SF3">
    <property type="entry name" value="S-ADENOSYL-L-METHIONINE-DEPENDENT UROPORPHYRINOGEN III METHYLTRANSFERASE, CHLOROPLASTIC"/>
    <property type="match status" value="1"/>
</dbReference>
<dbReference type="GO" id="GO:0019354">
    <property type="term" value="P:siroheme biosynthetic process"/>
    <property type="evidence" value="ECO:0007669"/>
    <property type="project" value="InterPro"/>
</dbReference>
<dbReference type="CDD" id="cd11642">
    <property type="entry name" value="SUMT"/>
    <property type="match status" value="1"/>
</dbReference>
<dbReference type="InterPro" id="IPR003043">
    <property type="entry name" value="Uropor_MeTrfase_CS"/>
</dbReference>
<protein>
    <recommendedName>
        <fullName evidence="3">Uroporphyrinogen-III C-methyltransferase</fullName>
        <ecNumber evidence="2">2.1.1.107</ecNumber>
    </recommendedName>
    <alternativeName>
        <fullName evidence="8">Uroporphyrinogen III methylase</fullName>
    </alternativeName>
</protein>
<dbReference type="SUPFAM" id="SSF53790">
    <property type="entry name" value="Tetrapyrrole methylase"/>
    <property type="match status" value="1"/>
</dbReference>
<evidence type="ECO:0000256" key="4">
    <source>
        <dbReference type="ARBA" id="ARBA00022603"/>
    </source>
</evidence>
<evidence type="ECO:0000256" key="1">
    <source>
        <dbReference type="ARBA" id="ARBA00005879"/>
    </source>
</evidence>
<sequence>MKQGKVYLVGGGPGDSKLITVKGREAIEKADVIIYDRLVNPQLLAYAKADCELIFGGKLPKRHFLRQEQLNALLVKKAREGKVVVRLKGGDPGVFGRVGEEAEELKKAGIDYEIVPGITSGIAAPIYAGIPVTHRDYGTSFAMVTAHGKANDGKPVINFESLVGIDTIAFYMGIANLSYISENLIQHGKTPNTPVILLQWGTYGRQQQLEGRLDTIAKQAEAVKFQNPAIILVGDIVKVRDKMSWFEHKPLVGRHILLARTSNQESTLKQQLEEQGAEVIDFPKWKKTPAPIDQTKVAKLTTYNSIYFSSPEVIEDFFEIIMENEIDIRTIQATFYVESVKSQALLKKRGLLAKIEKVDAIAGENGLIVKEKLSYEEKIETKHDIFVTSIKEIDPNSVEVFQRTMDSLRFDTLIYPSSNSVHALHEGLEKCDLEPEQIVRGLTTCCLGNHTKQELAGLGMKVDVMPSSPSVAAFVKAFIDEHTLEEERKWMQLSM</sequence>
<dbReference type="RefSeq" id="WP_259869824.1">
    <property type="nucleotide sequence ID" value="NZ_JAMQJZ010000002.1"/>
</dbReference>
<dbReference type="InterPro" id="IPR000878">
    <property type="entry name" value="4pyrrol_Mease"/>
</dbReference>
<dbReference type="PROSITE" id="PS00840">
    <property type="entry name" value="SUMT_2"/>
    <property type="match status" value="1"/>
</dbReference>
<dbReference type="AlphaFoldDB" id="A0A9X4AIK7"/>
<accession>A0A9X4AIK7</accession>
<evidence type="ECO:0000256" key="2">
    <source>
        <dbReference type="ARBA" id="ARBA00012162"/>
    </source>
</evidence>
<organism evidence="11 12">
    <name type="scientific">Aquibacillus koreensis</name>
    <dbReference type="NCBI Taxonomy" id="279446"/>
    <lineage>
        <taxon>Bacteria</taxon>
        <taxon>Bacillati</taxon>
        <taxon>Bacillota</taxon>
        <taxon>Bacilli</taxon>
        <taxon>Bacillales</taxon>
        <taxon>Bacillaceae</taxon>
        <taxon>Aquibacillus</taxon>
    </lineage>
</organism>
<evidence type="ECO:0000256" key="7">
    <source>
        <dbReference type="ARBA" id="ARBA00023244"/>
    </source>
</evidence>
<gene>
    <name evidence="11" type="primary">cobA</name>
    <name evidence="11" type="ORF">NC661_03405</name>
</gene>
<dbReference type="InterPro" id="IPR036108">
    <property type="entry name" value="4pyrrol_syn_uPrphyn_synt_sf"/>
</dbReference>
<evidence type="ECO:0000256" key="6">
    <source>
        <dbReference type="ARBA" id="ARBA00022691"/>
    </source>
</evidence>
<reference evidence="11" key="1">
    <citation type="submission" date="2022-06" db="EMBL/GenBank/DDBJ databases">
        <title>Aquibacillus sp. a new bacterium isolated from soil saline samples.</title>
        <authorList>
            <person name="Galisteo C."/>
            <person name="De La Haba R."/>
            <person name="Sanchez-Porro C."/>
            <person name="Ventosa A."/>
        </authorList>
    </citation>
    <scope>NUCLEOTIDE SEQUENCE</scope>
    <source>
        <strain evidence="11">JCM 12387</strain>
    </source>
</reference>
<dbReference type="InterPro" id="IPR014776">
    <property type="entry name" value="4pyrrole_Mease_sub2"/>
</dbReference>
<dbReference type="NCBIfam" id="NF004790">
    <property type="entry name" value="PRK06136.1"/>
    <property type="match status" value="1"/>
</dbReference>
<dbReference type="InterPro" id="IPR014777">
    <property type="entry name" value="4pyrrole_Mease_sub1"/>
</dbReference>
<comment type="caution">
    <text evidence="11">The sequence shown here is derived from an EMBL/GenBank/DDBJ whole genome shotgun (WGS) entry which is preliminary data.</text>
</comment>
<evidence type="ECO:0000259" key="10">
    <source>
        <dbReference type="Pfam" id="PF00590"/>
    </source>
</evidence>
<dbReference type="SUPFAM" id="SSF69618">
    <property type="entry name" value="HemD-like"/>
    <property type="match status" value="1"/>
</dbReference>
<comment type="similarity">
    <text evidence="1 9">Belongs to the precorrin methyltransferase family.</text>
</comment>
<keyword evidence="4 9" id="KW-0489">Methyltransferase</keyword>
<dbReference type="InterPro" id="IPR035996">
    <property type="entry name" value="4pyrrol_Methylase_sf"/>
</dbReference>
<evidence type="ECO:0000256" key="9">
    <source>
        <dbReference type="RuleBase" id="RU003960"/>
    </source>
</evidence>
<keyword evidence="5 9" id="KW-0808">Transferase</keyword>
<keyword evidence="6" id="KW-0949">S-adenosyl-L-methionine</keyword>
<dbReference type="Pfam" id="PF00590">
    <property type="entry name" value="TP_methylase"/>
    <property type="match status" value="1"/>
</dbReference>
<dbReference type="EC" id="2.1.1.107" evidence="2"/>
<dbReference type="GO" id="GO:0032259">
    <property type="term" value="P:methylation"/>
    <property type="evidence" value="ECO:0007669"/>
    <property type="project" value="UniProtKB-KW"/>
</dbReference>
<dbReference type="PANTHER" id="PTHR45790">
    <property type="entry name" value="SIROHEME SYNTHASE-RELATED"/>
    <property type="match status" value="1"/>
</dbReference>
<evidence type="ECO:0000256" key="8">
    <source>
        <dbReference type="ARBA" id="ARBA00079776"/>
    </source>
</evidence>
<evidence type="ECO:0000256" key="5">
    <source>
        <dbReference type="ARBA" id="ARBA00022679"/>
    </source>
</evidence>
<proteinExistence type="inferred from homology"/>
<dbReference type="GO" id="GO:0004851">
    <property type="term" value="F:uroporphyrin-III C-methyltransferase activity"/>
    <property type="evidence" value="ECO:0007669"/>
    <property type="project" value="UniProtKB-EC"/>
</dbReference>
<keyword evidence="12" id="KW-1185">Reference proteome</keyword>
<dbReference type="Gene3D" id="3.40.50.10090">
    <property type="match status" value="2"/>
</dbReference>
<dbReference type="EMBL" id="JAMQJZ010000002">
    <property type="protein sequence ID" value="MDC3419408.1"/>
    <property type="molecule type" value="Genomic_DNA"/>
</dbReference>
<dbReference type="InterPro" id="IPR050161">
    <property type="entry name" value="Siro_Cobalamin_biosynth"/>
</dbReference>
<dbReference type="Gene3D" id="3.40.1010.10">
    <property type="entry name" value="Cobalt-precorrin-4 Transmethylase, Domain 1"/>
    <property type="match status" value="1"/>
</dbReference>
<dbReference type="Gene3D" id="3.30.950.10">
    <property type="entry name" value="Methyltransferase, Cobalt-precorrin-4 Transmethylase, Domain 2"/>
    <property type="match status" value="1"/>
</dbReference>
<dbReference type="NCBIfam" id="TIGR01469">
    <property type="entry name" value="cobA_cysG_Cterm"/>
    <property type="match status" value="1"/>
</dbReference>
<evidence type="ECO:0000313" key="11">
    <source>
        <dbReference type="EMBL" id="MDC3419408.1"/>
    </source>
</evidence>
<dbReference type="FunFam" id="3.30.950.10:FF:000001">
    <property type="entry name" value="Siroheme synthase"/>
    <property type="match status" value="1"/>
</dbReference>